<sequence length="52" mass="5854">MKGLGYALIVGKIQQNLTKSYVMSVWVNFKIVIRKKGKPMNRKRKIGCGKGS</sequence>
<dbReference type="RefSeq" id="WP_306780611.1">
    <property type="nucleotide sequence ID" value="NZ_JAJCJK010000004.1"/>
</dbReference>
<evidence type="ECO:0000313" key="1">
    <source>
        <dbReference type="EMBL" id="MCB6937555.1"/>
    </source>
</evidence>
<evidence type="ECO:0000313" key="2">
    <source>
        <dbReference type="Proteomes" id="UP001197684"/>
    </source>
</evidence>
<protein>
    <submittedName>
        <fullName evidence="1">Uncharacterized protein</fullName>
    </submittedName>
</protein>
<accession>A0AAW4U711</accession>
<dbReference type="EMBL" id="JAJCJK010000004">
    <property type="protein sequence ID" value="MCB6937555.1"/>
    <property type="molecule type" value="Genomic_DNA"/>
</dbReference>
<organism evidence="1 2">
    <name type="scientific">Agathobacter rectalis</name>
    <dbReference type="NCBI Taxonomy" id="39491"/>
    <lineage>
        <taxon>Bacteria</taxon>
        <taxon>Bacillati</taxon>
        <taxon>Bacillota</taxon>
        <taxon>Clostridia</taxon>
        <taxon>Lachnospirales</taxon>
        <taxon>Lachnospiraceae</taxon>
        <taxon>Agathobacter</taxon>
    </lineage>
</organism>
<proteinExistence type="predicted"/>
<dbReference type="Proteomes" id="UP001197684">
    <property type="component" value="Unassembled WGS sequence"/>
</dbReference>
<gene>
    <name evidence="1" type="ORF">LIZ56_03895</name>
</gene>
<name>A0AAW4U711_9FIRM</name>
<reference evidence="1" key="1">
    <citation type="submission" date="2021-10" db="EMBL/GenBank/DDBJ databases">
        <title>Collection of gut derived symbiotic bacterial strains cultured from healthy donors.</title>
        <authorList>
            <person name="Lin H."/>
            <person name="Littmann E."/>
            <person name="Kohout C."/>
            <person name="Pamer E.G."/>
        </authorList>
    </citation>
    <scope>NUCLEOTIDE SEQUENCE</scope>
    <source>
        <strain evidence="1">DFI.9.42</strain>
    </source>
</reference>
<dbReference type="AlphaFoldDB" id="A0AAW4U711"/>
<comment type="caution">
    <text evidence="1">The sequence shown here is derived from an EMBL/GenBank/DDBJ whole genome shotgun (WGS) entry which is preliminary data.</text>
</comment>